<dbReference type="RefSeq" id="WP_012993103.1">
    <property type="nucleotide sequence ID" value="NZ_NBZD01000001.1"/>
</dbReference>
<comment type="similarity">
    <text evidence="1">Belongs to the asp23 family.</text>
</comment>
<dbReference type="PANTHER" id="PTHR34297:SF1">
    <property type="entry name" value="ASP23_GLS24 FAMILY ENVELOPE STRESS RESPONSE PROTEIN"/>
    <property type="match status" value="1"/>
</dbReference>
<organism evidence="2 3">
    <name type="scientific">Mageeibacillus indolicus</name>
    <dbReference type="NCBI Taxonomy" id="884684"/>
    <lineage>
        <taxon>Bacteria</taxon>
        <taxon>Bacillati</taxon>
        <taxon>Bacillota</taxon>
        <taxon>Clostridia</taxon>
        <taxon>Eubacteriales</taxon>
        <taxon>Oscillospiraceae</taxon>
        <taxon>Mageeibacillus</taxon>
    </lineage>
</organism>
<dbReference type="InterPro" id="IPR005531">
    <property type="entry name" value="Asp23"/>
</dbReference>
<reference evidence="3" key="1">
    <citation type="submission" date="2017-04" db="EMBL/GenBank/DDBJ databases">
        <authorList>
            <person name="Bumgarner R.E."/>
            <person name="Fredricks D.N."/>
            <person name="Srinivasan S."/>
        </authorList>
    </citation>
    <scope>NUCLEOTIDE SEQUENCE [LARGE SCALE GENOMIC DNA]</scope>
    <source>
        <strain evidence="3">KA00405</strain>
    </source>
</reference>
<dbReference type="Pfam" id="PF03780">
    <property type="entry name" value="Asp23"/>
    <property type="match status" value="1"/>
</dbReference>
<name>A0A2J8B5D8_9FIRM</name>
<dbReference type="Proteomes" id="UP000236394">
    <property type="component" value="Unassembled WGS sequence"/>
</dbReference>
<gene>
    <name evidence="2" type="ORF">B7R76_03645</name>
</gene>
<dbReference type="AlphaFoldDB" id="A0A2J8B5D8"/>
<dbReference type="PANTHER" id="PTHR34297">
    <property type="entry name" value="HYPOTHETICAL CYTOSOLIC PROTEIN-RELATED"/>
    <property type="match status" value="1"/>
</dbReference>
<sequence>MAELFTVKGERTMSQGFIAQYAAEAARQTEGVADMDRSGVAGLKEALGLEHEGYGVTVQFKEEDHNLVTLTVYPIIYYGMVVPEVAWAIQENIKSDVEKYTGLVVEAVNVHVKNIVLRPEEVENA</sequence>
<evidence type="ECO:0000313" key="2">
    <source>
        <dbReference type="EMBL" id="PNH19972.1"/>
    </source>
</evidence>
<comment type="caution">
    <text evidence="2">The sequence shown here is derived from an EMBL/GenBank/DDBJ whole genome shotgun (WGS) entry which is preliminary data.</text>
</comment>
<protein>
    <submittedName>
        <fullName evidence="2">Asp23/Gls24 family envelope stress response protein</fullName>
    </submittedName>
</protein>
<evidence type="ECO:0000256" key="1">
    <source>
        <dbReference type="ARBA" id="ARBA00005721"/>
    </source>
</evidence>
<accession>A0A2J8B5D8</accession>
<evidence type="ECO:0000313" key="3">
    <source>
        <dbReference type="Proteomes" id="UP000236394"/>
    </source>
</evidence>
<dbReference type="EMBL" id="NBZD01000001">
    <property type="protein sequence ID" value="PNH19972.1"/>
    <property type="molecule type" value="Genomic_DNA"/>
</dbReference>
<proteinExistence type="inferred from homology"/>